<organism evidence="2 3">
    <name type="scientific">Pontibacter fetidus</name>
    <dbReference type="NCBI Taxonomy" id="2700082"/>
    <lineage>
        <taxon>Bacteria</taxon>
        <taxon>Pseudomonadati</taxon>
        <taxon>Bacteroidota</taxon>
        <taxon>Cytophagia</taxon>
        <taxon>Cytophagales</taxon>
        <taxon>Hymenobacteraceae</taxon>
        <taxon>Pontibacter</taxon>
    </lineage>
</organism>
<evidence type="ECO:0000256" key="1">
    <source>
        <dbReference type="SAM" id="Phobius"/>
    </source>
</evidence>
<gene>
    <name evidence="2" type="ORF">GWO68_03965</name>
</gene>
<comment type="caution">
    <text evidence="2">The sequence shown here is derived from an EMBL/GenBank/DDBJ whole genome shotgun (WGS) entry which is preliminary data.</text>
</comment>
<keyword evidence="1" id="KW-0812">Transmembrane</keyword>
<accession>A0A6B2H433</accession>
<feature type="transmembrane region" description="Helical" evidence="1">
    <location>
        <begin position="29"/>
        <end position="47"/>
    </location>
</feature>
<evidence type="ECO:0000313" key="3">
    <source>
        <dbReference type="Proteomes" id="UP000478546"/>
    </source>
</evidence>
<sequence>MKRYQFWLLIWLPWLALIVTVLLRDGAPFPWVFAINTLILNLIATNVRRRQLGMNLASTIKAMVPGVGYHEWKRLYFAKP</sequence>
<keyword evidence="1" id="KW-0472">Membrane</keyword>
<keyword evidence="1" id="KW-1133">Transmembrane helix</keyword>
<proteinExistence type="predicted"/>
<name>A0A6B2H433_9BACT</name>
<protein>
    <submittedName>
        <fullName evidence="2">Uncharacterized protein</fullName>
    </submittedName>
</protein>
<keyword evidence="3" id="KW-1185">Reference proteome</keyword>
<dbReference type="RefSeq" id="WP_162345126.1">
    <property type="nucleotide sequence ID" value="NZ_JAAEAA010000004.1"/>
</dbReference>
<dbReference type="AlphaFoldDB" id="A0A6B2H433"/>
<dbReference type="Proteomes" id="UP000478546">
    <property type="component" value="Unassembled WGS sequence"/>
</dbReference>
<feature type="transmembrane region" description="Helical" evidence="1">
    <location>
        <begin position="7"/>
        <end position="23"/>
    </location>
</feature>
<dbReference type="EMBL" id="JAAEAA010000004">
    <property type="protein sequence ID" value="NDK55067.1"/>
    <property type="molecule type" value="Genomic_DNA"/>
</dbReference>
<reference evidence="2 3" key="1">
    <citation type="submission" date="2020-01" db="EMBL/GenBank/DDBJ databases">
        <authorList>
            <person name="Kim M.K."/>
        </authorList>
    </citation>
    <scope>NUCLEOTIDE SEQUENCE [LARGE SCALE GENOMIC DNA]</scope>
    <source>
        <strain evidence="2 3">BT213</strain>
    </source>
</reference>
<evidence type="ECO:0000313" key="2">
    <source>
        <dbReference type="EMBL" id="NDK55067.1"/>
    </source>
</evidence>